<feature type="region of interest" description="Disordered" evidence="1">
    <location>
        <begin position="101"/>
        <end position="140"/>
    </location>
</feature>
<dbReference type="AlphaFoldDB" id="A0A1L0AZI8"/>
<dbReference type="VEuPathDB" id="FungiDB:HGUI_01140"/>
<name>A0A1L0AZI8_9ASCO</name>
<organism evidence="2 3">
    <name type="scientific">Hanseniaspora guilliermondii</name>
    <dbReference type="NCBI Taxonomy" id="56406"/>
    <lineage>
        <taxon>Eukaryota</taxon>
        <taxon>Fungi</taxon>
        <taxon>Dikarya</taxon>
        <taxon>Ascomycota</taxon>
        <taxon>Saccharomycotina</taxon>
        <taxon>Saccharomycetes</taxon>
        <taxon>Saccharomycodales</taxon>
        <taxon>Saccharomycodaceae</taxon>
        <taxon>Hanseniaspora</taxon>
    </lineage>
</organism>
<dbReference type="OrthoDB" id="3973290at2759"/>
<evidence type="ECO:0000313" key="2">
    <source>
        <dbReference type="EMBL" id="SGZ38940.1"/>
    </source>
</evidence>
<evidence type="ECO:0000313" key="3">
    <source>
        <dbReference type="Proteomes" id="UP000183365"/>
    </source>
</evidence>
<proteinExistence type="predicted"/>
<gene>
    <name evidence="2" type="ORF">HGUI_01140</name>
</gene>
<evidence type="ECO:0000256" key="1">
    <source>
        <dbReference type="SAM" id="MobiDB-lite"/>
    </source>
</evidence>
<dbReference type="EMBL" id="FQNF01000014">
    <property type="protein sequence ID" value="SGZ38940.1"/>
    <property type="molecule type" value="Genomic_DNA"/>
</dbReference>
<reference evidence="3" key="1">
    <citation type="submission" date="2016-11" db="EMBL/GenBank/DDBJ databases">
        <authorList>
            <person name="Guldener U."/>
        </authorList>
    </citation>
    <scope>NUCLEOTIDE SEQUENCE [LARGE SCALE GENOMIC DNA]</scope>
</reference>
<sequence>MYITNTNTGSTTNTNIKHTQPSNYSIINRYSRNNSQWSHHANKKLNPNYLLYEIPEQYTSSNNSNTKKTQSTQSESLFKNNYQISFNKNKKSTFDEFNNVSTRKDSKSSMSPGSQVFNLGSRGSITNSDDNSTLVNSSISRSKVDSSSTKSLLDLVSEYENVSTKSEDNNTHKQLRINQKLNILKQNHDKNFLKGIKNTEYFYSDIKFINDEINHQFNNMKVLRAKDISNVKNCNNLFIYDKYLDVIISNNIHKDEQKLYIKKPNDVITNDQLDDIIERAWENAENSTNYLPKLITKK</sequence>
<keyword evidence="3" id="KW-1185">Reference proteome</keyword>
<feature type="compositionally biased region" description="Polar residues" evidence="1">
    <location>
        <begin position="108"/>
        <end position="136"/>
    </location>
</feature>
<protein>
    <submittedName>
        <fullName evidence="2">Uncharacterized protein</fullName>
    </submittedName>
</protein>
<dbReference type="Proteomes" id="UP000183365">
    <property type="component" value="Unassembled WGS sequence"/>
</dbReference>
<accession>A0A1L0AZI8</accession>